<reference evidence="2 3" key="2">
    <citation type="submission" date="2019-01" db="EMBL/GenBank/DDBJ databases">
        <authorList>
            <person name="Li Y."/>
        </authorList>
    </citation>
    <scope>NUCLEOTIDE SEQUENCE [LARGE SCALE GENOMIC DNA]</scope>
    <source>
        <strain evidence="2 3">07D10-4-3</strain>
    </source>
</reference>
<dbReference type="RefSeq" id="WP_128233918.1">
    <property type="nucleotide sequence ID" value="NZ_SAUY01000043.1"/>
</dbReference>
<evidence type="ECO:0000313" key="3">
    <source>
        <dbReference type="Proteomes" id="UP000284451"/>
    </source>
</evidence>
<evidence type="ECO:0000313" key="2">
    <source>
        <dbReference type="EMBL" id="RWR26540.1"/>
    </source>
</evidence>
<reference evidence="2 3" key="1">
    <citation type="submission" date="2019-01" db="EMBL/GenBank/DDBJ databases">
        <title>Sinorhodobacter populi sp. nov. isolated from the symptomatic bark tissue of Populus euramericana canker.</title>
        <authorList>
            <person name="Xu G."/>
        </authorList>
    </citation>
    <scope>NUCLEOTIDE SEQUENCE [LARGE SCALE GENOMIC DNA]</scope>
    <source>
        <strain evidence="2 3">07D10-4-3</strain>
    </source>
</reference>
<accession>A0A443K1B1</accession>
<protein>
    <submittedName>
        <fullName evidence="2">Uncharacterized protein</fullName>
    </submittedName>
</protein>
<dbReference type="AlphaFoldDB" id="A0A443K1B1"/>
<dbReference type="Proteomes" id="UP000284451">
    <property type="component" value="Unassembled WGS sequence"/>
</dbReference>
<feature type="region of interest" description="Disordered" evidence="1">
    <location>
        <begin position="1"/>
        <end position="50"/>
    </location>
</feature>
<sequence>MIVAGLLWTKPQTTRTGSRRPRPGHAEMTRATSSVSILTKEHENRDGISGKQSTFCSTFSAYGLAGIRKKILAIEASLNRAADLKRCP</sequence>
<organism evidence="2 3">
    <name type="scientific">Paenirhodobacter populi</name>
    <dbReference type="NCBI Taxonomy" id="2306993"/>
    <lineage>
        <taxon>Bacteria</taxon>
        <taxon>Pseudomonadati</taxon>
        <taxon>Pseudomonadota</taxon>
        <taxon>Alphaproteobacteria</taxon>
        <taxon>Rhodobacterales</taxon>
        <taxon>Rhodobacter group</taxon>
        <taxon>Paenirhodobacter</taxon>
    </lineage>
</organism>
<feature type="compositionally biased region" description="Basic and acidic residues" evidence="1">
    <location>
        <begin position="39"/>
        <end position="48"/>
    </location>
</feature>
<gene>
    <name evidence="2" type="ORF">D2T29_20360</name>
</gene>
<proteinExistence type="predicted"/>
<evidence type="ECO:0000256" key="1">
    <source>
        <dbReference type="SAM" id="MobiDB-lite"/>
    </source>
</evidence>
<dbReference type="EMBL" id="SAUY01000043">
    <property type="protein sequence ID" value="RWR26540.1"/>
    <property type="molecule type" value="Genomic_DNA"/>
</dbReference>
<comment type="caution">
    <text evidence="2">The sequence shown here is derived from an EMBL/GenBank/DDBJ whole genome shotgun (WGS) entry which is preliminary data.</text>
</comment>
<name>A0A443K1B1_9RHOB</name>